<evidence type="ECO:0000256" key="1">
    <source>
        <dbReference type="ARBA" id="ARBA00007494"/>
    </source>
</evidence>
<keyword evidence="2 6" id="KW-0489">Methyltransferase</keyword>
<evidence type="ECO:0000313" key="8">
    <source>
        <dbReference type="EMBL" id="RWS03144.1"/>
    </source>
</evidence>
<comment type="similarity">
    <text evidence="1 6">Belongs to the class I-like SAM-binding methyltransferase superfamily. RsmB/NOP family.</text>
</comment>
<dbReference type="GO" id="GO:0003723">
    <property type="term" value="F:RNA binding"/>
    <property type="evidence" value="ECO:0007669"/>
    <property type="project" value="UniProtKB-UniRule"/>
</dbReference>
<dbReference type="EMBL" id="NCKU01005918">
    <property type="protein sequence ID" value="RWS04037.1"/>
    <property type="molecule type" value="Genomic_DNA"/>
</dbReference>
<dbReference type="InterPro" id="IPR015947">
    <property type="entry name" value="PUA-like_sf"/>
</dbReference>
<reference evidence="9" key="2">
    <citation type="submission" date="2018-11" db="EMBL/GenBank/DDBJ databases">
        <title>Trombidioid mite genomics.</title>
        <authorList>
            <person name="Dong X."/>
        </authorList>
    </citation>
    <scope>NUCLEOTIDE SEQUENCE</scope>
    <source>
        <strain evidence="9">UoL-WK</strain>
    </source>
</reference>
<dbReference type="InterPro" id="IPR023267">
    <property type="entry name" value="RCMT"/>
</dbReference>
<feature type="active site" description="Nucleophile" evidence="6">
    <location>
        <position position="365"/>
    </location>
</feature>
<dbReference type="EMBL" id="NCKU01006800">
    <property type="protein sequence ID" value="RWS03144.1"/>
    <property type="molecule type" value="Genomic_DNA"/>
</dbReference>
<feature type="binding site" evidence="6">
    <location>
        <position position="290"/>
    </location>
    <ligand>
        <name>S-adenosyl-L-methionine</name>
        <dbReference type="ChEBI" id="CHEBI:59789"/>
    </ligand>
</feature>
<evidence type="ECO:0000313" key="10">
    <source>
        <dbReference type="EMBL" id="RWS04037.1"/>
    </source>
</evidence>
<dbReference type="InterPro" id="IPR018314">
    <property type="entry name" value="RsmB/NOL1/NOP2-like_CS"/>
</dbReference>
<dbReference type="InterPro" id="IPR036974">
    <property type="entry name" value="PUA_sf"/>
</dbReference>
<dbReference type="OrthoDB" id="260824at2759"/>
<evidence type="ECO:0000256" key="6">
    <source>
        <dbReference type="PROSITE-ProRule" id="PRU01023"/>
    </source>
</evidence>
<dbReference type="PROSITE" id="PS51686">
    <property type="entry name" value="SAM_MT_RSMB_NOP"/>
    <property type="match status" value="1"/>
</dbReference>
<dbReference type="PROSITE" id="PS50890">
    <property type="entry name" value="PUA"/>
    <property type="match status" value="1"/>
</dbReference>
<dbReference type="SUPFAM" id="SSF88697">
    <property type="entry name" value="PUA domain-like"/>
    <property type="match status" value="1"/>
</dbReference>
<dbReference type="PROSITE" id="PS01153">
    <property type="entry name" value="NOL1_NOP2_SUN"/>
    <property type="match status" value="1"/>
</dbReference>
<evidence type="ECO:0000259" key="7">
    <source>
        <dbReference type="PROSITE" id="PS51686"/>
    </source>
</evidence>
<dbReference type="PANTHER" id="PTHR22807">
    <property type="entry name" value="NOP2 YEAST -RELATED NOL1/NOP2/FMU SUN DOMAIN-CONTAINING"/>
    <property type="match status" value="1"/>
</dbReference>
<evidence type="ECO:0000256" key="3">
    <source>
        <dbReference type="ARBA" id="ARBA00022679"/>
    </source>
</evidence>
<dbReference type="Gene3D" id="3.40.50.150">
    <property type="entry name" value="Vaccinia Virus protein VP39"/>
    <property type="match status" value="1"/>
</dbReference>
<keyword evidence="11" id="KW-1185">Reference proteome</keyword>
<keyword evidence="4 6" id="KW-0949">S-adenosyl-L-methionine</keyword>
<gene>
    <name evidence="8" type="ORF">B4U79_01598</name>
    <name evidence="9" type="ORF">B4U79_03747</name>
    <name evidence="10" type="ORF">B4U79_08851</name>
</gene>
<feature type="binding site" evidence="6">
    <location>
        <position position="315"/>
    </location>
    <ligand>
        <name>S-adenosyl-L-methionine</name>
        <dbReference type="ChEBI" id="CHEBI:59789"/>
    </ligand>
</feature>
<dbReference type="GO" id="GO:0001510">
    <property type="term" value="P:RNA methylation"/>
    <property type="evidence" value="ECO:0007669"/>
    <property type="project" value="InterPro"/>
</dbReference>
<dbReference type="EMBL" id="NCKU01006050">
    <property type="protein sequence ID" value="RWS03887.1"/>
    <property type="molecule type" value="Genomic_DNA"/>
</dbReference>
<dbReference type="AlphaFoldDB" id="A0A3S4QIB8"/>
<dbReference type="InterPro" id="IPR001678">
    <property type="entry name" value="MeTrfase_RsmB-F_NOP2_dom"/>
</dbReference>
<keyword evidence="5 6" id="KW-0694">RNA-binding</keyword>
<dbReference type="PANTHER" id="PTHR22807:SF34">
    <property type="entry name" value="TRNA (CYTOSINE(72)-C(5))-METHYLTRANSFERASE NSUN6"/>
    <property type="match status" value="1"/>
</dbReference>
<dbReference type="Pfam" id="PF01189">
    <property type="entry name" value="Methyltr_RsmB-F"/>
    <property type="match status" value="1"/>
</dbReference>
<dbReference type="CDD" id="cd21150">
    <property type="entry name" value="PUA_NSun6-like"/>
    <property type="match status" value="1"/>
</dbReference>
<comment type="caution">
    <text evidence="9">The sequence shown here is derived from an EMBL/GenBank/DDBJ whole genome shotgun (WGS) entry which is preliminary data.</text>
</comment>
<feature type="domain" description="SAM-dependent MTase RsmB/NOP-type" evidence="7">
    <location>
        <begin position="138"/>
        <end position="440"/>
    </location>
</feature>
<dbReference type="InterPro" id="IPR049560">
    <property type="entry name" value="MeTrfase_RsmB-F_NOP2_cat"/>
</dbReference>
<proteinExistence type="inferred from homology"/>
<evidence type="ECO:0000256" key="4">
    <source>
        <dbReference type="ARBA" id="ARBA00022691"/>
    </source>
</evidence>
<accession>A0A3S4QIB8</accession>
<organism evidence="9 11">
    <name type="scientific">Dinothrombium tinctorium</name>
    <dbReference type="NCBI Taxonomy" id="1965070"/>
    <lineage>
        <taxon>Eukaryota</taxon>
        <taxon>Metazoa</taxon>
        <taxon>Ecdysozoa</taxon>
        <taxon>Arthropoda</taxon>
        <taxon>Chelicerata</taxon>
        <taxon>Arachnida</taxon>
        <taxon>Acari</taxon>
        <taxon>Acariformes</taxon>
        <taxon>Trombidiformes</taxon>
        <taxon>Prostigmata</taxon>
        <taxon>Anystina</taxon>
        <taxon>Parasitengona</taxon>
        <taxon>Trombidioidea</taxon>
        <taxon>Trombidiidae</taxon>
        <taxon>Dinothrombium</taxon>
    </lineage>
</organism>
<dbReference type="PRINTS" id="PR02008">
    <property type="entry name" value="RCMTFAMILY"/>
</dbReference>
<evidence type="ECO:0000256" key="5">
    <source>
        <dbReference type="ARBA" id="ARBA00022884"/>
    </source>
</evidence>
<evidence type="ECO:0000313" key="9">
    <source>
        <dbReference type="EMBL" id="RWS03887.1"/>
    </source>
</evidence>
<feature type="binding site" evidence="6">
    <location>
        <position position="262"/>
    </location>
    <ligand>
        <name>S-adenosyl-L-methionine</name>
        <dbReference type="ChEBI" id="CHEBI:59789"/>
    </ligand>
</feature>
<sequence length="442" mass="49334">MNHCYPKTPFSDHNIVHFFERQFSKSGIDFKQIEQWLTIPPRFTTLRVNTSRKNVDEAIEQLKVIFANKCRRLSNTHYSISKHPIISDLIIIEVEGGFKCREVLPEGKEVIVDLRCGQSVLRGAEIYAAGVVGAPNSLKSDDKVAVFVDIDGKCLRGWKRRYEGRKVFLGNGVSFVSRRDLFSDCPNKGLAIELTDCLYPCPSLYGSKGALFYPQNLPSALCVHVLNPQPGEFVLDMCAAPGGKATHIATLMKGKGQLIAIDKSEARVSVMRDNFEKLGVEEGVKILSFDATLLLNESSENIPLKKCSFDKILVDAPCSGLGQRPQLTRDITIKALQSYPVTQKLLLKVAERLLKPGGILVYSTCSFTLHENEEVVDYILTNCPNLELKPQYPHLGGTGLKGDHKLTTEQLNLLQRFTNFDSYSVNDDTIGFFIAKFEKKLA</sequence>
<evidence type="ECO:0000313" key="11">
    <source>
        <dbReference type="Proteomes" id="UP000285301"/>
    </source>
</evidence>
<feature type="binding site" evidence="6">
    <location>
        <begin position="238"/>
        <end position="244"/>
    </location>
    <ligand>
        <name>S-adenosyl-L-methionine</name>
        <dbReference type="ChEBI" id="CHEBI:59789"/>
    </ligand>
</feature>
<dbReference type="SUPFAM" id="SSF53335">
    <property type="entry name" value="S-adenosyl-L-methionine-dependent methyltransferases"/>
    <property type="match status" value="1"/>
</dbReference>
<reference evidence="9 11" key="1">
    <citation type="journal article" date="2018" name="Gigascience">
        <title>Genomes of trombidid mites reveal novel predicted allergens and laterally-transferred genes associated with secondary metabolism.</title>
        <authorList>
            <person name="Dong X."/>
            <person name="Chaisiri K."/>
            <person name="Xia D."/>
            <person name="Armstrong S.D."/>
            <person name="Fang Y."/>
            <person name="Donnelly M.J."/>
            <person name="Kadowaki T."/>
            <person name="McGarry J.W."/>
            <person name="Darby A.C."/>
            <person name="Makepeace B.L."/>
        </authorList>
    </citation>
    <scope>NUCLEOTIDE SEQUENCE [LARGE SCALE GENOMIC DNA]</scope>
    <source>
        <strain evidence="9">UoL-WK</strain>
    </source>
</reference>
<dbReference type="STRING" id="1965070.A0A3S4QIB8"/>
<dbReference type="Proteomes" id="UP000285301">
    <property type="component" value="Unassembled WGS sequence"/>
</dbReference>
<name>A0A3S4QIB8_9ACAR</name>
<protein>
    <submittedName>
        <fullName evidence="9">Putative methyltransferase NSUN6-like protein</fullName>
    </submittedName>
</protein>
<evidence type="ECO:0000256" key="2">
    <source>
        <dbReference type="ARBA" id="ARBA00022603"/>
    </source>
</evidence>
<dbReference type="CDD" id="cd02440">
    <property type="entry name" value="AdoMet_MTases"/>
    <property type="match status" value="1"/>
</dbReference>
<dbReference type="Gene3D" id="2.30.130.10">
    <property type="entry name" value="PUA domain"/>
    <property type="match status" value="1"/>
</dbReference>
<dbReference type="InterPro" id="IPR029063">
    <property type="entry name" value="SAM-dependent_MTases_sf"/>
</dbReference>
<dbReference type="GO" id="GO:0008173">
    <property type="term" value="F:RNA methyltransferase activity"/>
    <property type="evidence" value="ECO:0007669"/>
    <property type="project" value="InterPro"/>
</dbReference>
<keyword evidence="3 6" id="KW-0808">Transferase</keyword>